<evidence type="ECO:0000313" key="2">
    <source>
        <dbReference type="EMBL" id="KAL2089287.1"/>
    </source>
</evidence>
<dbReference type="InterPro" id="IPR005334">
    <property type="entry name" value="Tctex-1-like"/>
</dbReference>
<evidence type="ECO:0000256" key="1">
    <source>
        <dbReference type="ARBA" id="ARBA00005361"/>
    </source>
</evidence>
<accession>A0ABD1JR02</accession>
<dbReference type="AlphaFoldDB" id="A0ABD1JR02"/>
<comment type="caution">
    <text evidence="2">The sequence shown here is derived from an EMBL/GenBank/DDBJ whole genome shotgun (WGS) entry which is preliminary data.</text>
</comment>
<organism evidence="2 3">
    <name type="scientific">Coilia grayii</name>
    <name type="common">Gray's grenadier anchovy</name>
    <dbReference type="NCBI Taxonomy" id="363190"/>
    <lineage>
        <taxon>Eukaryota</taxon>
        <taxon>Metazoa</taxon>
        <taxon>Chordata</taxon>
        <taxon>Craniata</taxon>
        <taxon>Vertebrata</taxon>
        <taxon>Euteleostomi</taxon>
        <taxon>Actinopterygii</taxon>
        <taxon>Neopterygii</taxon>
        <taxon>Teleostei</taxon>
        <taxon>Clupei</taxon>
        <taxon>Clupeiformes</taxon>
        <taxon>Clupeoidei</taxon>
        <taxon>Engraulidae</taxon>
        <taxon>Coilinae</taxon>
        <taxon>Coilia</taxon>
    </lineage>
</organism>
<evidence type="ECO:0000313" key="3">
    <source>
        <dbReference type="Proteomes" id="UP001591681"/>
    </source>
</evidence>
<gene>
    <name evidence="2" type="ORF">ACEWY4_013975</name>
</gene>
<dbReference type="EMBL" id="JBHFQA010000012">
    <property type="protein sequence ID" value="KAL2089287.1"/>
    <property type="molecule type" value="Genomic_DNA"/>
</dbReference>
<dbReference type="Proteomes" id="UP001591681">
    <property type="component" value="Unassembled WGS sequence"/>
</dbReference>
<proteinExistence type="inferred from homology"/>
<keyword evidence="3" id="KW-1185">Reference proteome</keyword>
<dbReference type="PANTHER" id="PTHR21255">
    <property type="entry name" value="T-COMPLEX-ASSOCIATED-TESTIS-EXPRESSED 1/ DYNEIN LIGHT CHAIN"/>
    <property type="match status" value="1"/>
</dbReference>
<dbReference type="InterPro" id="IPR038586">
    <property type="entry name" value="Tctex-1-like_sf"/>
</dbReference>
<comment type="similarity">
    <text evidence="1">Belongs to the dynein light chain Tctex-type family.</text>
</comment>
<reference evidence="2 3" key="1">
    <citation type="submission" date="2024-09" db="EMBL/GenBank/DDBJ databases">
        <title>A chromosome-level genome assembly of Gray's grenadier anchovy, Coilia grayii.</title>
        <authorList>
            <person name="Fu Z."/>
        </authorList>
    </citation>
    <scope>NUCLEOTIDE SEQUENCE [LARGE SCALE GENOMIC DNA]</scope>
    <source>
        <strain evidence="2">G4</strain>
        <tissue evidence="2">Muscle</tissue>
    </source>
</reference>
<dbReference type="CDD" id="cd21451">
    <property type="entry name" value="DLC-like_TCTEX1D"/>
    <property type="match status" value="1"/>
</dbReference>
<protein>
    <submittedName>
        <fullName evidence="2">Uncharacterized protein</fullName>
    </submittedName>
</protein>
<sequence length="240" mass="26782">MLFVQLDGTFSRLNGSSPANTYLQVIMQERRTARHLSQKDSFRNGWVVLDAGQRANGGMKHSKCKNAWQRQSSSSAVVQDTGRRNSNSTWLTIKEDGLHHERCTMPKSPSVGNFSCSGNILEAPARYQMYQPLPEQRFSAEGARSAVKALVQATLGDTDYSAPCAETAKDLSERVKQVGRAQLCDRYKLVCFVAIGQVKDCDVICASRAVWSTTADTFVEYIFRNKSLFALCILYAVYQE</sequence>
<name>A0ABD1JR02_9TELE</name>
<dbReference type="Pfam" id="PF03645">
    <property type="entry name" value="Tctex-1"/>
    <property type="match status" value="1"/>
</dbReference>
<dbReference type="PANTHER" id="PTHR21255:SF7">
    <property type="entry name" value="DYNEIN LIGHT CHAIN TCTEX-TYPE PROTEIN 2B"/>
    <property type="match status" value="1"/>
</dbReference>
<dbReference type="Gene3D" id="3.30.1140.40">
    <property type="entry name" value="Tctex-1"/>
    <property type="match status" value="1"/>
</dbReference>